<dbReference type="PROSITE" id="PS50943">
    <property type="entry name" value="HTH_CROC1"/>
    <property type="match status" value="1"/>
</dbReference>
<reference evidence="2 3" key="1">
    <citation type="submission" date="2016-11" db="EMBL/GenBank/DDBJ databases">
        <authorList>
            <person name="Jaros S."/>
            <person name="Januszkiewicz K."/>
            <person name="Wedrychowicz H."/>
        </authorList>
    </citation>
    <scope>NUCLEOTIDE SEQUENCE [LARGE SCALE GENOMIC DNA]</scope>
    <source>
        <strain evidence="2 3">DSM 28715</strain>
    </source>
</reference>
<gene>
    <name evidence="2" type="ORF">SAMN05444003_3229</name>
</gene>
<dbReference type="AlphaFoldDB" id="A0A1M5T488"/>
<name>A0A1M5T488_9RHOB</name>
<dbReference type="GO" id="GO:0003677">
    <property type="term" value="F:DNA binding"/>
    <property type="evidence" value="ECO:0007669"/>
    <property type="project" value="InterPro"/>
</dbReference>
<dbReference type="Proteomes" id="UP000184074">
    <property type="component" value="Unassembled WGS sequence"/>
</dbReference>
<sequence length="269" mass="30401">MDRRELSTEFRERFRLLIDDVSDDLPGFLKRTGLDRSALSQLRDPKLDRLPRAETLRNIAEATGVSVDWLLALENAREGRQQMTESKELLASDPAAGQSPLTRWRNEAAGHKLRYVPATLPDMLSLNPESEGAEGEEKVLTGFDLSEVDLEIAMPMQTLQTLAKRQGLWEGQTHALAQSQLKQIATLCERHYPALRLHLFDGAEHFIAPFTVFGRMRAAVYVGNAYVSVTGPEEVKFFTQQFDRLVRLATVAPDQIWSWIGDLQSEIRP</sequence>
<organism evidence="2 3">
    <name type="scientific">Cognatiyoonia sediminum</name>
    <dbReference type="NCBI Taxonomy" id="1508389"/>
    <lineage>
        <taxon>Bacteria</taxon>
        <taxon>Pseudomonadati</taxon>
        <taxon>Pseudomonadota</taxon>
        <taxon>Alphaproteobacteria</taxon>
        <taxon>Rhodobacterales</taxon>
        <taxon>Paracoccaceae</taxon>
        <taxon>Cognatiyoonia</taxon>
    </lineage>
</organism>
<proteinExistence type="predicted"/>
<dbReference type="CDD" id="cd00093">
    <property type="entry name" value="HTH_XRE"/>
    <property type="match status" value="1"/>
</dbReference>
<dbReference type="EMBL" id="FQXB01000008">
    <property type="protein sequence ID" value="SHH45526.1"/>
    <property type="molecule type" value="Genomic_DNA"/>
</dbReference>
<evidence type="ECO:0000259" key="1">
    <source>
        <dbReference type="PROSITE" id="PS50943"/>
    </source>
</evidence>
<dbReference type="SUPFAM" id="SSF47413">
    <property type="entry name" value="lambda repressor-like DNA-binding domains"/>
    <property type="match status" value="1"/>
</dbReference>
<keyword evidence="3" id="KW-1185">Reference proteome</keyword>
<dbReference type="Gene3D" id="1.10.260.40">
    <property type="entry name" value="lambda repressor-like DNA-binding domains"/>
    <property type="match status" value="1"/>
</dbReference>
<evidence type="ECO:0000313" key="3">
    <source>
        <dbReference type="Proteomes" id="UP000184074"/>
    </source>
</evidence>
<feature type="domain" description="HTH cro/C1-type" evidence="1">
    <location>
        <begin position="49"/>
        <end position="70"/>
    </location>
</feature>
<dbReference type="InterPro" id="IPR010982">
    <property type="entry name" value="Lambda_DNA-bd_dom_sf"/>
</dbReference>
<dbReference type="STRING" id="1508389.SAMN05444003_3229"/>
<protein>
    <recommendedName>
        <fullName evidence="1">HTH cro/C1-type domain-containing protein</fullName>
    </recommendedName>
</protein>
<accession>A0A1M5T488</accession>
<evidence type="ECO:0000313" key="2">
    <source>
        <dbReference type="EMBL" id="SHH45526.1"/>
    </source>
</evidence>
<dbReference type="OrthoDB" id="8895516at2"/>
<dbReference type="InterPro" id="IPR001387">
    <property type="entry name" value="Cro/C1-type_HTH"/>
</dbReference>